<gene>
    <name evidence="2" type="ordered locus">Clim_1055</name>
</gene>
<reference evidence="2 3" key="1">
    <citation type="submission" date="2008-05" db="EMBL/GenBank/DDBJ databases">
        <title>Complete sequence of Chlorobium limicola DSM 245.</title>
        <authorList>
            <consortium name="US DOE Joint Genome Institute"/>
            <person name="Lucas S."/>
            <person name="Copeland A."/>
            <person name="Lapidus A."/>
            <person name="Glavina del Rio T."/>
            <person name="Dalin E."/>
            <person name="Tice H."/>
            <person name="Bruce D."/>
            <person name="Goodwin L."/>
            <person name="Pitluck S."/>
            <person name="Schmutz J."/>
            <person name="Larimer F."/>
            <person name="Land M."/>
            <person name="Hauser L."/>
            <person name="Kyrpides N."/>
            <person name="Ovchinnikova G."/>
            <person name="Zhao F."/>
            <person name="Li T."/>
            <person name="Liu Z."/>
            <person name="Overmann J."/>
            <person name="Bryant D.A."/>
            <person name="Richardson P."/>
        </authorList>
    </citation>
    <scope>NUCLEOTIDE SEQUENCE [LARGE SCALE GENOMIC DNA]</scope>
    <source>
        <strain evidence="3">DSM 245 / NBRC 103803 / 6330</strain>
    </source>
</reference>
<dbReference type="KEGG" id="cli:Clim_1055"/>
<organism evidence="2 3">
    <name type="scientific">Chlorobium limicola (strain DSM 245 / NBRC 103803 / 6330)</name>
    <dbReference type="NCBI Taxonomy" id="290315"/>
    <lineage>
        <taxon>Bacteria</taxon>
        <taxon>Pseudomonadati</taxon>
        <taxon>Chlorobiota</taxon>
        <taxon>Chlorobiia</taxon>
        <taxon>Chlorobiales</taxon>
        <taxon>Chlorobiaceae</taxon>
        <taxon>Chlorobium/Pelodictyon group</taxon>
        <taxon>Chlorobium</taxon>
    </lineage>
</organism>
<feature type="transmembrane region" description="Helical" evidence="1">
    <location>
        <begin position="100"/>
        <end position="120"/>
    </location>
</feature>
<dbReference type="HOGENOM" id="CLU_1281287_0_0_10"/>
<proteinExistence type="predicted"/>
<feature type="transmembrane region" description="Helical" evidence="1">
    <location>
        <begin position="194"/>
        <end position="211"/>
    </location>
</feature>
<dbReference type="eggNOG" id="ENOG5033B1D">
    <property type="taxonomic scope" value="Bacteria"/>
</dbReference>
<evidence type="ECO:0000256" key="1">
    <source>
        <dbReference type="SAM" id="Phobius"/>
    </source>
</evidence>
<feature type="transmembrane region" description="Helical" evidence="1">
    <location>
        <begin position="168"/>
        <end position="187"/>
    </location>
</feature>
<evidence type="ECO:0000313" key="2">
    <source>
        <dbReference type="EMBL" id="ACD90125.1"/>
    </source>
</evidence>
<dbReference type="AlphaFoldDB" id="B3EC50"/>
<evidence type="ECO:0000313" key="3">
    <source>
        <dbReference type="Proteomes" id="UP000008841"/>
    </source>
</evidence>
<accession>B3EC50</accession>
<keyword evidence="1" id="KW-0472">Membrane</keyword>
<dbReference type="EMBL" id="CP001097">
    <property type="protein sequence ID" value="ACD90125.1"/>
    <property type="molecule type" value="Genomic_DNA"/>
</dbReference>
<feature type="transmembrane region" description="Helical" evidence="1">
    <location>
        <begin position="141"/>
        <end position="162"/>
    </location>
</feature>
<protein>
    <submittedName>
        <fullName evidence="2">Uncharacterized protein</fullName>
    </submittedName>
</protein>
<keyword evidence="1" id="KW-1133">Transmembrane helix</keyword>
<dbReference type="Proteomes" id="UP000008841">
    <property type="component" value="Chromosome"/>
</dbReference>
<sequence>MPVSLNRQVTGTILVLSGIKRKIMEDHINEFKSIWLAPSMILGLSITKLLSDAVTIFRSRHTSKIDYIPVIWAISIFLWQIQYLWGVIELSEIQYRWQLIDYILLIVLSSLLYVSSALILPDSEPESGVYYETTFMSDGKWALASLSCWAVVAYLFDLKIFYNSPLNQYSILMIVNAMTSILALITVNRFYKGVFAIIYLLLTVFTAWTISPKSY</sequence>
<keyword evidence="1" id="KW-0812">Transmembrane</keyword>
<name>B3EC50_CHLL2</name>
<feature type="transmembrane region" description="Helical" evidence="1">
    <location>
        <begin position="67"/>
        <end position="88"/>
    </location>
</feature>